<keyword evidence="1" id="KW-0732">Signal</keyword>
<evidence type="ECO:0000313" key="2">
    <source>
        <dbReference type="EMBL" id="KAL2817701.1"/>
    </source>
</evidence>
<comment type="caution">
    <text evidence="2">The sequence shown here is derived from an EMBL/GenBank/DDBJ whole genome shotgun (WGS) entry which is preliminary data.</text>
</comment>
<dbReference type="Proteomes" id="UP001610335">
    <property type="component" value="Unassembled WGS sequence"/>
</dbReference>
<feature type="signal peptide" evidence="1">
    <location>
        <begin position="1"/>
        <end position="17"/>
    </location>
</feature>
<gene>
    <name evidence="2" type="ORF">BDW59DRAFT_165857</name>
</gene>
<feature type="chain" id="PRO_5045320124" description="AA1-like domain-containing protein" evidence="1">
    <location>
        <begin position="18"/>
        <end position="148"/>
    </location>
</feature>
<name>A0ABR4HQF1_9EURO</name>
<proteinExistence type="predicted"/>
<keyword evidence="3" id="KW-1185">Reference proteome</keyword>
<organism evidence="2 3">
    <name type="scientific">Aspergillus cavernicola</name>
    <dbReference type="NCBI Taxonomy" id="176166"/>
    <lineage>
        <taxon>Eukaryota</taxon>
        <taxon>Fungi</taxon>
        <taxon>Dikarya</taxon>
        <taxon>Ascomycota</taxon>
        <taxon>Pezizomycotina</taxon>
        <taxon>Eurotiomycetes</taxon>
        <taxon>Eurotiomycetidae</taxon>
        <taxon>Eurotiales</taxon>
        <taxon>Aspergillaceae</taxon>
        <taxon>Aspergillus</taxon>
        <taxon>Aspergillus subgen. Nidulantes</taxon>
    </lineage>
</organism>
<evidence type="ECO:0000256" key="1">
    <source>
        <dbReference type="SAM" id="SignalP"/>
    </source>
</evidence>
<reference evidence="2 3" key="1">
    <citation type="submission" date="2024-07" db="EMBL/GenBank/DDBJ databases">
        <title>Section-level genome sequencing and comparative genomics of Aspergillus sections Usti and Cavernicolus.</title>
        <authorList>
            <consortium name="Lawrence Berkeley National Laboratory"/>
            <person name="Nybo J.L."/>
            <person name="Vesth T.C."/>
            <person name="Theobald S."/>
            <person name="Frisvad J.C."/>
            <person name="Larsen T.O."/>
            <person name="Kjaerboelling I."/>
            <person name="Rothschild-Mancinelli K."/>
            <person name="Lyhne E.K."/>
            <person name="Kogle M.E."/>
            <person name="Barry K."/>
            <person name="Clum A."/>
            <person name="Na H."/>
            <person name="Ledsgaard L."/>
            <person name="Lin J."/>
            <person name="Lipzen A."/>
            <person name="Kuo A."/>
            <person name="Riley R."/>
            <person name="Mondo S."/>
            <person name="LaButti K."/>
            <person name="Haridas S."/>
            <person name="Pangalinan J."/>
            <person name="Salamov A.A."/>
            <person name="Simmons B.A."/>
            <person name="Magnuson J.K."/>
            <person name="Chen J."/>
            <person name="Drula E."/>
            <person name="Henrissat B."/>
            <person name="Wiebenga A."/>
            <person name="Lubbers R.J."/>
            <person name="Gomes A.C."/>
            <person name="Makela M.R."/>
            <person name="Stajich J."/>
            <person name="Grigoriev I.V."/>
            <person name="Mortensen U.H."/>
            <person name="De vries R.P."/>
            <person name="Baker S.E."/>
            <person name="Andersen M.R."/>
        </authorList>
    </citation>
    <scope>NUCLEOTIDE SEQUENCE [LARGE SCALE GENOMIC DNA]</scope>
    <source>
        <strain evidence="2 3">CBS 600.67</strain>
    </source>
</reference>
<accession>A0ABR4HQF1</accession>
<evidence type="ECO:0000313" key="3">
    <source>
        <dbReference type="Proteomes" id="UP001610335"/>
    </source>
</evidence>
<protein>
    <recommendedName>
        <fullName evidence="4">AA1-like domain-containing protein</fullName>
    </recommendedName>
</protein>
<dbReference type="EMBL" id="JBFXLS010000090">
    <property type="protein sequence ID" value="KAL2817701.1"/>
    <property type="molecule type" value="Genomic_DNA"/>
</dbReference>
<sequence>MKFTLATILAVATSATAQNALQVSPLSAQVLTESQTARIDFTIVDLRDGQNGASTACSTAWNVGEDSATSWYPCENGLFTFNFPNGIAEIGDFVLQARHAGFTGSAALNSHAGTAIWRCEAPGQTAGTDEECNLTEGSRVYLQAAPRV</sequence>
<evidence type="ECO:0008006" key="4">
    <source>
        <dbReference type="Google" id="ProtNLM"/>
    </source>
</evidence>